<evidence type="ECO:0000313" key="1">
    <source>
        <dbReference type="EMBL" id="GAG31286.1"/>
    </source>
</evidence>
<evidence type="ECO:0008006" key="2">
    <source>
        <dbReference type="Google" id="ProtNLM"/>
    </source>
</evidence>
<dbReference type="SUPFAM" id="SSF52540">
    <property type="entry name" value="P-loop containing nucleoside triphosphate hydrolases"/>
    <property type="match status" value="1"/>
</dbReference>
<accession>X0Y311</accession>
<dbReference type="Gene3D" id="3.40.50.300">
    <property type="entry name" value="P-loop containing nucleotide triphosphate hydrolases"/>
    <property type="match status" value="1"/>
</dbReference>
<dbReference type="PROSITE" id="PS00674">
    <property type="entry name" value="AAA"/>
    <property type="match status" value="1"/>
</dbReference>
<dbReference type="GO" id="GO:0016887">
    <property type="term" value="F:ATP hydrolysis activity"/>
    <property type="evidence" value="ECO:0007669"/>
    <property type="project" value="InterPro"/>
</dbReference>
<dbReference type="InterPro" id="IPR027417">
    <property type="entry name" value="P-loop_NTPase"/>
</dbReference>
<dbReference type="AlphaFoldDB" id="X0Y311"/>
<dbReference type="GO" id="GO:0005524">
    <property type="term" value="F:ATP binding"/>
    <property type="evidence" value="ECO:0007669"/>
    <property type="project" value="InterPro"/>
</dbReference>
<dbReference type="EMBL" id="BARS01040033">
    <property type="protein sequence ID" value="GAG31286.1"/>
    <property type="molecule type" value="Genomic_DNA"/>
</dbReference>
<gene>
    <name evidence="1" type="ORF">S01H1_61085</name>
</gene>
<protein>
    <recommendedName>
        <fullName evidence="2">ATPase AAA-type core domain-containing protein</fullName>
    </recommendedName>
</protein>
<feature type="non-terminal residue" evidence="1">
    <location>
        <position position="254"/>
    </location>
</feature>
<organism evidence="1">
    <name type="scientific">marine sediment metagenome</name>
    <dbReference type="NCBI Taxonomy" id="412755"/>
    <lineage>
        <taxon>unclassified sequences</taxon>
        <taxon>metagenomes</taxon>
        <taxon>ecological metagenomes</taxon>
    </lineage>
</organism>
<feature type="non-terminal residue" evidence="1">
    <location>
        <position position="1"/>
    </location>
</feature>
<name>X0Y311_9ZZZZ</name>
<comment type="caution">
    <text evidence="1">The sequence shown here is derived from an EMBL/GenBank/DDBJ whole genome shotgun (WGS) entry which is preliminary data.</text>
</comment>
<dbReference type="InterPro" id="IPR003960">
    <property type="entry name" value="ATPase_AAA_CS"/>
</dbReference>
<proteinExistence type="predicted"/>
<sequence>EVGEIKRAVISFLQTIDKVNYEGVPLAIFGATNHQHQLDSAIWRRFTFHLEFDFPNYELRKKIIISFLNRIKIGGIKVENVIFDKLNEEFDRIHSFTIELENKIGNSNSKLNDDFIKEEIEKKGEIDGILTLSHGYSGSDLERGMRVALLKAIGNSEPLKYDTLMNSLKLVGGTKIHVERQDVLSSPIQIANSTKEISPDIKIANYEELTNELPKIIPIIKDILRIIQNKGDLKREYNTGNISEFINIFIEISK</sequence>
<reference evidence="1" key="1">
    <citation type="journal article" date="2014" name="Front. Microbiol.">
        <title>High frequency of phylogenetically diverse reductive dehalogenase-homologous genes in deep subseafloor sedimentary metagenomes.</title>
        <authorList>
            <person name="Kawai M."/>
            <person name="Futagami T."/>
            <person name="Toyoda A."/>
            <person name="Takaki Y."/>
            <person name="Nishi S."/>
            <person name="Hori S."/>
            <person name="Arai W."/>
            <person name="Tsubouchi T."/>
            <person name="Morono Y."/>
            <person name="Uchiyama I."/>
            <person name="Ito T."/>
            <person name="Fujiyama A."/>
            <person name="Inagaki F."/>
            <person name="Takami H."/>
        </authorList>
    </citation>
    <scope>NUCLEOTIDE SEQUENCE</scope>
    <source>
        <strain evidence="1">Expedition CK06-06</strain>
    </source>
</reference>